<organism evidence="1 2">
    <name type="scientific">Niveibacterium umoris</name>
    <dbReference type="NCBI Taxonomy" id="1193620"/>
    <lineage>
        <taxon>Bacteria</taxon>
        <taxon>Pseudomonadati</taxon>
        <taxon>Pseudomonadota</taxon>
        <taxon>Betaproteobacteria</taxon>
        <taxon>Rhodocyclales</taxon>
        <taxon>Rhodocyclaceae</taxon>
        <taxon>Niveibacterium</taxon>
    </lineage>
</organism>
<name>A0A840BRS9_9RHOO</name>
<dbReference type="RefSeq" id="WP_183636118.1">
    <property type="nucleotide sequence ID" value="NZ_BAABLE010000005.1"/>
</dbReference>
<evidence type="ECO:0000313" key="1">
    <source>
        <dbReference type="EMBL" id="MBB4014238.1"/>
    </source>
</evidence>
<dbReference type="InterPro" id="IPR025612">
    <property type="entry name" value="YqjK"/>
</dbReference>
<gene>
    <name evidence="1" type="ORF">GGR36_003584</name>
</gene>
<sequence length="107" mass="12132">MADTGRLAYERRRSELVARSRQQRDVLARELGAFAPSLRAADKLVAAAGWARRHGLVIVGVAAAVIAVRKPARLLDYAGKAFTAWRLYRDYRDRFDGLIERVERHAR</sequence>
<proteinExistence type="predicted"/>
<evidence type="ECO:0008006" key="3">
    <source>
        <dbReference type="Google" id="ProtNLM"/>
    </source>
</evidence>
<dbReference type="Pfam" id="PF13997">
    <property type="entry name" value="YqjK"/>
    <property type="match status" value="1"/>
</dbReference>
<reference evidence="1 2" key="1">
    <citation type="submission" date="2020-08" db="EMBL/GenBank/DDBJ databases">
        <title>Genomic Encyclopedia of Type Strains, Phase IV (KMG-IV): sequencing the most valuable type-strain genomes for metagenomic binning, comparative biology and taxonomic classification.</title>
        <authorList>
            <person name="Goeker M."/>
        </authorList>
    </citation>
    <scope>NUCLEOTIDE SEQUENCE [LARGE SCALE GENOMIC DNA]</scope>
    <source>
        <strain evidence="1 2">DSM 106739</strain>
    </source>
</reference>
<evidence type="ECO:0000313" key="2">
    <source>
        <dbReference type="Proteomes" id="UP000561045"/>
    </source>
</evidence>
<dbReference type="EMBL" id="JACIET010000002">
    <property type="protein sequence ID" value="MBB4014238.1"/>
    <property type="molecule type" value="Genomic_DNA"/>
</dbReference>
<protein>
    <recommendedName>
        <fullName evidence="3">YqjK-like protein</fullName>
    </recommendedName>
</protein>
<keyword evidence="2" id="KW-1185">Reference proteome</keyword>
<comment type="caution">
    <text evidence="1">The sequence shown here is derived from an EMBL/GenBank/DDBJ whole genome shotgun (WGS) entry which is preliminary data.</text>
</comment>
<accession>A0A840BRS9</accession>
<dbReference type="AlphaFoldDB" id="A0A840BRS9"/>
<dbReference type="Proteomes" id="UP000561045">
    <property type="component" value="Unassembled WGS sequence"/>
</dbReference>